<organism evidence="6 7">
    <name type="scientific">Clonorchis sinensis</name>
    <name type="common">Chinese liver fluke</name>
    <dbReference type="NCBI Taxonomy" id="79923"/>
    <lineage>
        <taxon>Eukaryota</taxon>
        <taxon>Metazoa</taxon>
        <taxon>Spiralia</taxon>
        <taxon>Lophotrochozoa</taxon>
        <taxon>Platyhelminthes</taxon>
        <taxon>Trematoda</taxon>
        <taxon>Digenea</taxon>
        <taxon>Opisthorchiida</taxon>
        <taxon>Opisthorchiata</taxon>
        <taxon>Opisthorchiidae</taxon>
        <taxon>Clonorchis</taxon>
    </lineage>
</organism>
<accession>A0A419PS20</accession>
<dbReference type="OrthoDB" id="9447539at2759"/>
<comment type="subcellular location">
    <subcellularLocation>
        <location evidence="1">Membrane</location>
    </subcellularLocation>
</comment>
<keyword evidence="4" id="KW-0472">Membrane</keyword>
<reference evidence="6 7" key="1">
    <citation type="journal article" date="2018" name="Biotechnol. Adv.">
        <title>Improved genomic resources and new bioinformatic workflow for the carcinogenic parasite Clonorchis sinensis: Biotechnological implications.</title>
        <authorList>
            <person name="Wang D."/>
            <person name="Korhonen P.K."/>
            <person name="Gasser R.B."/>
            <person name="Young N.D."/>
        </authorList>
    </citation>
    <scope>NUCLEOTIDE SEQUENCE [LARGE SCALE GENOMIC DNA]</scope>
    <source>
        <strain evidence="6">Cs-k2</strain>
    </source>
</reference>
<dbReference type="PANTHER" id="PTHR45698">
    <property type="entry name" value="TRACE AMINE-ASSOCIATED RECEPTOR 19N-RELATED"/>
    <property type="match status" value="1"/>
</dbReference>
<evidence type="ECO:0000256" key="3">
    <source>
        <dbReference type="ARBA" id="ARBA00022989"/>
    </source>
</evidence>
<evidence type="ECO:0000313" key="7">
    <source>
        <dbReference type="Proteomes" id="UP000286415"/>
    </source>
</evidence>
<keyword evidence="2" id="KW-0812">Transmembrane</keyword>
<comment type="caution">
    <text evidence="6">The sequence shown here is derived from an EMBL/GenBank/DDBJ whole genome shotgun (WGS) entry which is preliminary data.</text>
</comment>
<dbReference type="EMBL" id="NIRI02000042">
    <property type="protein sequence ID" value="KAG5449547.1"/>
    <property type="molecule type" value="Genomic_DNA"/>
</dbReference>
<dbReference type="SUPFAM" id="SSF81321">
    <property type="entry name" value="Family A G protein-coupled receptor-like"/>
    <property type="match status" value="1"/>
</dbReference>
<dbReference type="Pfam" id="PF00001">
    <property type="entry name" value="7tm_1"/>
    <property type="match status" value="1"/>
</dbReference>
<dbReference type="InterPro" id="IPR017452">
    <property type="entry name" value="GPCR_Rhodpsn_7TM"/>
</dbReference>
<dbReference type="GO" id="GO:0004930">
    <property type="term" value="F:G protein-coupled receptor activity"/>
    <property type="evidence" value="ECO:0007669"/>
    <property type="project" value="InterPro"/>
</dbReference>
<reference evidence="6 7" key="2">
    <citation type="journal article" date="2021" name="Genomics">
        <title>High-quality reference genome for Clonorchis sinensis.</title>
        <authorList>
            <person name="Young N.D."/>
            <person name="Stroehlein A.J."/>
            <person name="Kinkar L."/>
            <person name="Wang T."/>
            <person name="Sohn W.M."/>
            <person name="Chang B.C.H."/>
            <person name="Kaur P."/>
            <person name="Weisz D."/>
            <person name="Dudchenko O."/>
            <person name="Aiden E.L."/>
            <person name="Korhonen P.K."/>
            <person name="Gasser R.B."/>
        </authorList>
    </citation>
    <scope>NUCLEOTIDE SEQUENCE [LARGE SCALE GENOMIC DNA]</scope>
    <source>
        <strain evidence="6">Cs-k2</strain>
    </source>
</reference>
<protein>
    <recommendedName>
        <fullName evidence="5">G-protein coupled receptors family 1 profile domain-containing protein</fullName>
    </recommendedName>
</protein>
<name>A0A419PS20_CLOSI</name>
<gene>
    <name evidence="6" type="ORF">CSKR_101543</name>
</gene>
<keyword evidence="7" id="KW-1185">Reference proteome</keyword>
<sequence length="540" mass="61491">MTDVNVSYSEFDVAVARADVKQDERYTYDRVDKPVPSAISRPDTDSDAVGPLTEIPGRVDNTSNASLWFRTKHVENSKRNLRKRPKQCDAKQCAIRSSSYDMATLESTERRGAGVNRDNERCMTDFLIKLCSPNANASELHAKCSSYFYGEARRSTSRLLAGNLKITTVPDFQIFVELREVVEEKQSGPIRGGENIIGEMQTNSPVVIVIINEVMKILQGCTWQKHFLSNLMSFRILLVTSSGLGSILNGVAFCTLLFVNIGSELTTLLMRSQCIIGFYMCLMLLLCRLIDNSYPTSSLIANVILCYLWENDQPFWLGFILNIQNFVCASLDRFLAVLYPVAYKVHSRSLKIAAICYLVFMVLMLSLPKSLLHQYVNGTCGYQLPSDDVLYTWQKFFTFVWFFANYVLPFMVFLVSQSMVIHVIRKRMSHNQSDAQSDEAKRVRDGLRRLTLTTIFICITLLCCHSVEEITSLVTAFRSMEYLRKSVIQDIELALIMLGACIIPCILVVTISSVREFMWQTMCRLSDWFKEKRNSSARRS</sequence>
<evidence type="ECO:0000256" key="4">
    <source>
        <dbReference type="ARBA" id="ARBA00023136"/>
    </source>
</evidence>
<dbReference type="Gene3D" id="1.20.1070.10">
    <property type="entry name" value="Rhodopsin 7-helix transmembrane proteins"/>
    <property type="match status" value="1"/>
</dbReference>
<dbReference type="InParanoid" id="A0A419PS20"/>
<keyword evidence="3" id="KW-1133">Transmembrane helix</keyword>
<dbReference type="GO" id="GO:0016020">
    <property type="term" value="C:membrane"/>
    <property type="evidence" value="ECO:0007669"/>
    <property type="project" value="UniProtKB-SubCell"/>
</dbReference>
<proteinExistence type="predicted"/>
<evidence type="ECO:0000313" key="6">
    <source>
        <dbReference type="EMBL" id="KAG5449547.1"/>
    </source>
</evidence>
<evidence type="ECO:0000259" key="5">
    <source>
        <dbReference type="PROSITE" id="PS50262"/>
    </source>
</evidence>
<evidence type="ECO:0000256" key="2">
    <source>
        <dbReference type="ARBA" id="ARBA00022692"/>
    </source>
</evidence>
<dbReference type="STRING" id="79923.A0A419PS20"/>
<dbReference type="CDD" id="cd00637">
    <property type="entry name" value="7tm_classA_rhodopsin-like"/>
    <property type="match status" value="1"/>
</dbReference>
<feature type="domain" description="G-protein coupled receptors family 1 profile" evidence="5">
    <location>
        <begin position="326"/>
        <end position="507"/>
    </location>
</feature>
<dbReference type="Proteomes" id="UP000286415">
    <property type="component" value="Unassembled WGS sequence"/>
</dbReference>
<dbReference type="PANTHER" id="PTHR45698:SF1">
    <property type="entry name" value="TRACE AMINE-ASSOCIATED RECEPTOR 13C-LIKE"/>
    <property type="match status" value="1"/>
</dbReference>
<dbReference type="AlphaFoldDB" id="A0A419PS20"/>
<evidence type="ECO:0000256" key="1">
    <source>
        <dbReference type="ARBA" id="ARBA00004370"/>
    </source>
</evidence>
<dbReference type="InterPro" id="IPR000276">
    <property type="entry name" value="GPCR_Rhodpsn"/>
</dbReference>
<dbReference type="PROSITE" id="PS50262">
    <property type="entry name" value="G_PROTEIN_RECEP_F1_2"/>
    <property type="match status" value="1"/>
</dbReference>